<dbReference type="EMBL" id="JAPCWZ010000003">
    <property type="protein sequence ID" value="KAK8872317.1"/>
    <property type="molecule type" value="Genomic_DNA"/>
</dbReference>
<gene>
    <name evidence="1" type="ORF">PGQ11_002831</name>
</gene>
<keyword evidence="2" id="KW-1185">Reference proteome</keyword>
<evidence type="ECO:0000313" key="1">
    <source>
        <dbReference type="EMBL" id="KAK8872317.1"/>
    </source>
</evidence>
<reference evidence="1 2" key="1">
    <citation type="journal article" date="2024" name="IMA Fungus">
        <title>Apiospora arundinis, a panoply of carbohydrate-active enzymes and secondary metabolites.</title>
        <authorList>
            <person name="Sorensen T."/>
            <person name="Petersen C."/>
            <person name="Muurmann A.T."/>
            <person name="Christiansen J.V."/>
            <person name="Brundto M.L."/>
            <person name="Overgaard C.K."/>
            <person name="Boysen A.T."/>
            <person name="Wollenberg R.D."/>
            <person name="Larsen T.O."/>
            <person name="Sorensen J.L."/>
            <person name="Nielsen K.L."/>
            <person name="Sondergaard T.E."/>
        </authorList>
    </citation>
    <scope>NUCLEOTIDE SEQUENCE [LARGE SCALE GENOMIC DNA]</scope>
    <source>
        <strain evidence="1 2">AAU 773</strain>
    </source>
</reference>
<proteinExistence type="predicted"/>
<evidence type="ECO:0000313" key="2">
    <source>
        <dbReference type="Proteomes" id="UP001390339"/>
    </source>
</evidence>
<protein>
    <submittedName>
        <fullName evidence="1">Uncharacterized protein</fullName>
    </submittedName>
</protein>
<sequence length="76" mass="8349">MSNDKNATMAIIINGYPVPGAPRMMRSFPRDIEVLLPLRMSARSYSEDEGVIVVSSDCPETDANEFSSGDMYAMTV</sequence>
<organism evidence="1 2">
    <name type="scientific">Apiospora arundinis</name>
    <dbReference type="NCBI Taxonomy" id="335852"/>
    <lineage>
        <taxon>Eukaryota</taxon>
        <taxon>Fungi</taxon>
        <taxon>Dikarya</taxon>
        <taxon>Ascomycota</taxon>
        <taxon>Pezizomycotina</taxon>
        <taxon>Sordariomycetes</taxon>
        <taxon>Xylariomycetidae</taxon>
        <taxon>Amphisphaeriales</taxon>
        <taxon>Apiosporaceae</taxon>
        <taxon>Apiospora</taxon>
    </lineage>
</organism>
<dbReference type="Proteomes" id="UP001390339">
    <property type="component" value="Unassembled WGS sequence"/>
</dbReference>
<comment type="caution">
    <text evidence="1">The sequence shown here is derived from an EMBL/GenBank/DDBJ whole genome shotgun (WGS) entry which is preliminary data.</text>
</comment>
<accession>A0ABR2J4D9</accession>
<name>A0ABR2J4D9_9PEZI</name>